<evidence type="ECO:0000259" key="29">
    <source>
        <dbReference type="PROSITE" id="PS51384"/>
    </source>
</evidence>
<comment type="catalytic activity">
    <reaction evidence="26 27">
        <text>a ubiquinone + n Na(+)(in) + NADH + H(+) = a ubiquinol + n Na(+)(out) + NAD(+)</text>
        <dbReference type="Rhea" id="RHEA:47748"/>
        <dbReference type="Rhea" id="RHEA-COMP:9565"/>
        <dbReference type="Rhea" id="RHEA-COMP:9566"/>
        <dbReference type="ChEBI" id="CHEBI:15378"/>
        <dbReference type="ChEBI" id="CHEBI:16389"/>
        <dbReference type="ChEBI" id="CHEBI:17976"/>
        <dbReference type="ChEBI" id="CHEBI:29101"/>
        <dbReference type="ChEBI" id="CHEBI:57540"/>
        <dbReference type="ChEBI" id="CHEBI:57945"/>
        <dbReference type="EC" id="7.2.1.1"/>
    </reaction>
</comment>
<evidence type="ECO:0000256" key="3">
    <source>
        <dbReference type="ARBA" id="ARBA00004533"/>
    </source>
</evidence>
<evidence type="ECO:0000256" key="4">
    <source>
        <dbReference type="ARBA" id="ARBA00005570"/>
    </source>
</evidence>
<keyword evidence="13 27" id="KW-0479">Metal-binding</keyword>
<dbReference type="InterPro" id="IPR010205">
    <property type="entry name" value="NqrF"/>
</dbReference>
<keyword evidence="20 27" id="KW-0406">Ion transport</keyword>
<dbReference type="PANTHER" id="PTHR43644">
    <property type="entry name" value="NA(+)-TRANSLOCATING NADH-QUINONE REDUCTASE SUBUNIT"/>
    <property type="match status" value="1"/>
</dbReference>
<comment type="cofactor">
    <cofactor evidence="27">
        <name>[2Fe-2S] cluster</name>
        <dbReference type="ChEBI" id="CHEBI:190135"/>
    </cofactor>
    <text evidence="27">Binds 1 [2Fe-2S] cluster.</text>
</comment>
<evidence type="ECO:0000313" key="30">
    <source>
        <dbReference type="EMBL" id="SDU35108.1"/>
    </source>
</evidence>
<keyword evidence="19 27" id="KW-0915">Sodium</keyword>
<evidence type="ECO:0000256" key="24">
    <source>
        <dbReference type="ARBA" id="ARBA00030032"/>
    </source>
</evidence>
<evidence type="ECO:0000256" key="15">
    <source>
        <dbReference type="ARBA" id="ARBA00022967"/>
    </source>
</evidence>
<keyword evidence="27" id="KW-1133">Transmembrane helix</keyword>
<keyword evidence="10" id="KW-0997">Cell inner membrane</keyword>
<keyword evidence="11 27" id="KW-0285">Flavoprotein</keyword>
<dbReference type="Pfam" id="PF00175">
    <property type="entry name" value="NAD_binding_1"/>
    <property type="match status" value="1"/>
</dbReference>
<reference evidence="31" key="1">
    <citation type="submission" date="2016-10" db="EMBL/GenBank/DDBJ databases">
        <authorList>
            <person name="Varghese N."/>
            <person name="Submissions S."/>
        </authorList>
    </citation>
    <scope>NUCLEOTIDE SEQUENCE [LARGE SCALE GENOMIC DNA]</scope>
    <source>
        <strain evidence="31">DSM 3384</strain>
    </source>
</reference>
<dbReference type="NCBIfam" id="TIGR01941">
    <property type="entry name" value="nqrF"/>
    <property type="match status" value="1"/>
</dbReference>
<dbReference type="GO" id="GO:0046872">
    <property type="term" value="F:metal ion binding"/>
    <property type="evidence" value="ECO:0007669"/>
    <property type="project" value="UniProtKB-KW"/>
</dbReference>
<evidence type="ECO:0000256" key="12">
    <source>
        <dbReference type="ARBA" id="ARBA00022714"/>
    </source>
</evidence>
<keyword evidence="14 27" id="KW-0274">FAD</keyword>
<keyword evidence="23 27" id="KW-0739">Sodium transport</keyword>
<organism evidence="30 31">
    <name type="scientific">Desulfobacula phenolica</name>
    <dbReference type="NCBI Taxonomy" id="90732"/>
    <lineage>
        <taxon>Bacteria</taxon>
        <taxon>Pseudomonadati</taxon>
        <taxon>Thermodesulfobacteriota</taxon>
        <taxon>Desulfobacteria</taxon>
        <taxon>Desulfobacterales</taxon>
        <taxon>Desulfobacteraceae</taxon>
        <taxon>Desulfobacula</taxon>
    </lineage>
</organism>
<evidence type="ECO:0000256" key="9">
    <source>
        <dbReference type="ARBA" id="ARBA00022475"/>
    </source>
</evidence>
<feature type="binding site" evidence="27">
    <location>
        <position position="75"/>
    </location>
    <ligand>
        <name>[2Fe-2S] cluster</name>
        <dbReference type="ChEBI" id="CHEBI:190135"/>
    </ligand>
</feature>
<feature type="domain" description="FAD-binding FR-type" evidence="29">
    <location>
        <begin position="129"/>
        <end position="267"/>
    </location>
</feature>
<keyword evidence="15 27" id="KW-1278">Translocase</keyword>
<keyword evidence="18 27" id="KW-0520">NAD</keyword>
<dbReference type="PROSITE" id="PS51384">
    <property type="entry name" value="FAD_FR"/>
    <property type="match status" value="1"/>
</dbReference>
<evidence type="ECO:0000256" key="21">
    <source>
        <dbReference type="ARBA" id="ARBA00023075"/>
    </source>
</evidence>
<feature type="domain" description="2Fe-2S ferredoxin-type" evidence="28">
    <location>
        <begin position="34"/>
        <end position="126"/>
    </location>
</feature>
<evidence type="ECO:0000256" key="22">
    <source>
        <dbReference type="ARBA" id="ARBA00023136"/>
    </source>
</evidence>
<evidence type="ECO:0000256" key="26">
    <source>
        <dbReference type="ARBA" id="ARBA00048891"/>
    </source>
</evidence>
<evidence type="ECO:0000256" key="1">
    <source>
        <dbReference type="ARBA" id="ARBA00001974"/>
    </source>
</evidence>
<dbReference type="GO" id="GO:0051537">
    <property type="term" value="F:2 iron, 2 sulfur cluster binding"/>
    <property type="evidence" value="ECO:0007669"/>
    <property type="project" value="UniProtKB-KW"/>
</dbReference>
<dbReference type="HAMAP" id="MF_00430">
    <property type="entry name" value="NqrF"/>
    <property type="match status" value="1"/>
</dbReference>
<evidence type="ECO:0000256" key="27">
    <source>
        <dbReference type="HAMAP-Rule" id="MF_00430"/>
    </source>
</evidence>
<evidence type="ECO:0000256" key="23">
    <source>
        <dbReference type="ARBA" id="ARBA00023201"/>
    </source>
</evidence>
<keyword evidence="8 27" id="KW-0813">Transport</keyword>
<dbReference type="InterPro" id="IPR001433">
    <property type="entry name" value="OxRdtase_FAD/NAD-bd"/>
</dbReference>
<comment type="cofactor">
    <cofactor evidence="1 27">
        <name>FAD</name>
        <dbReference type="ChEBI" id="CHEBI:57692"/>
    </cofactor>
</comment>
<dbReference type="InterPro" id="IPR039261">
    <property type="entry name" value="FNR_nucleotide-bd"/>
</dbReference>
<dbReference type="RefSeq" id="WP_092234678.1">
    <property type="nucleotide sequence ID" value="NZ_FNLL01000007.1"/>
</dbReference>
<keyword evidence="21 27" id="KW-0830">Ubiquinone</keyword>
<gene>
    <name evidence="27" type="primary">nqrF</name>
    <name evidence="30" type="ORF">SAMN04487931_10734</name>
</gene>
<proteinExistence type="inferred from homology"/>
<dbReference type="SUPFAM" id="SSF63380">
    <property type="entry name" value="Riboflavin synthase domain-like"/>
    <property type="match status" value="1"/>
</dbReference>
<dbReference type="AlphaFoldDB" id="A0A1H2HUA3"/>
<evidence type="ECO:0000256" key="16">
    <source>
        <dbReference type="ARBA" id="ARBA00023004"/>
    </source>
</evidence>
<feature type="binding site" evidence="27">
    <location>
        <position position="78"/>
    </location>
    <ligand>
        <name>[2Fe-2S] cluster</name>
        <dbReference type="ChEBI" id="CHEBI:190135"/>
    </ligand>
</feature>
<dbReference type="GO" id="GO:0006814">
    <property type="term" value="P:sodium ion transport"/>
    <property type="evidence" value="ECO:0007669"/>
    <property type="project" value="UniProtKB-UniRule"/>
</dbReference>
<keyword evidence="9 27" id="KW-1003">Cell membrane</keyword>
<comment type="subunit">
    <text evidence="5 27">Composed of six subunits; NqrA, NqrB, NqrC, NqrD, NqrE and NqrF.</text>
</comment>
<evidence type="ECO:0000256" key="25">
    <source>
        <dbReference type="ARBA" id="ARBA00030787"/>
    </source>
</evidence>
<keyword evidence="31" id="KW-1185">Reference proteome</keyword>
<dbReference type="Gene3D" id="3.40.50.80">
    <property type="entry name" value="Nucleotide-binding domain of ferredoxin-NADP reductase (FNR) module"/>
    <property type="match status" value="1"/>
</dbReference>
<dbReference type="CDD" id="cd00207">
    <property type="entry name" value="fer2"/>
    <property type="match status" value="1"/>
</dbReference>
<dbReference type="SUPFAM" id="SSF54292">
    <property type="entry name" value="2Fe-2S ferredoxin-like"/>
    <property type="match status" value="1"/>
</dbReference>
<feature type="binding site" evidence="27">
    <location>
        <position position="69"/>
    </location>
    <ligand>
        <name>[2Fe-2S] cluster</name>
        <dbReference type="ChEBI" id="CHEBI:190135"/>
    </ligand>
</feature>
<feature type="binding site" evidence="27">
    <location>
        <position position="110"/>
    </location>
    <ligand>
        <name>[2Fe-2S] cluster</name>
        <dbReference type="ChEBI" id="CHEBI:190135"/>
    </ligand>
</feature>
<keyword evidence="16 27" id="KW-0408">Iron</keyword>
<accession>A0A1H2HUA3</accession>
<dbReference type="EMBL" id="FNLL01000007">
    <property type="protein sequence ID" value="SDU35108.1"/>
    <property type="molecule type" value="Genomic_DNA"/>
</dbReference>
<evidence type="ECO:0000256" key="6">
    <source>
        <dbReference type="ARBA" id="ARBA00013099"/>
    </source>
</evidence>
<evidence type="ECO:0000256" key="17">
    <source>
        <dbReference type="ARBA" id="ARBA00023014"/>
    </source>
</evidence>
<keyword evidence="12 27" id="KW-0001">2Fe-2S</keyword>
<dbReference type="CDD" id="cd06188">
    <property type="entry name" value="NADH_quinone_reductase"/>
    <property type="match status" value="1"/>
</dbReference>
<dbReference type="InterPro" id="IPR036010">
    <property type="entry name" value="2Fe-2S_ferredoxin-like_sf"/>
</dbReference>
<dbReference type="FunFam" id="3.40.50.80:FF:000014">
    <property type="entry name" value="Na(+)-translocating NADH-quinone reductase subunit F"/>
    <property type="match status" value="1"/>
</dbReference>
<dbReference type="PROSITE" id="PS51085">
    <property type="entry name" value="2FE2S_FER_2"/>
    <property type="match status" value="1"/>
</dbReference>
<comment type="similarity">
    <text evidence="4 27">Belongs to the NqrF family.</text>
</comment>
<evidence type="ECO:0000256" key="2">
    <source>
        <dbReference type="ARBA" id="ARBA00002972"/>
    </source>
</evidence>
<evidence type="ECO:0000256" key="10">
    <source>
        <dbReference type="ARBA" id="ARBA00022519"/>
    </source>
</evidence>
<dbReference type="GO" id="GO:0005886">
    <property type="term" value="C:plasma membrane"/>
    <property type="evidence" value="ECO:0007669"/>
    <property type="project" value="UniProtKB-SubCell"/>
</dbReference>
<dbReference type="InterPro" id="IPR017927">
    <property type="entry name" value="FAD-bd_FR_type"/>
</dbReference>
<evidence type="ECO:0000256" key="8">
    <source>
        <dbReference type="ARBA" id="ARBA00022448"/>
    </source>
</evidence>
<evidence type="ECO:0000256" key="11">
    <source>
        <dbReference type="ARBA" id="ARBA00022630"/>
    </source>
</evidence>
<evidence type="ECO:0000256" key="5">
    <source>
        <dbReference type="ARBA" id="ARBA00011309"/>
    </source>
</evidence>
<dbReference type="InterPro" id="IPR017938">
    <property type="entry name" value="Riboflavin_synthase-like_b-brl"/>
</dbReference>
<name>A0A1H2HUA3_9BACT</name>
<evidence type="ECO:0000256" key="20">
    <source>
        <dbReference type="ARBA" id="ARBA00023065"/>
    </source>
</evidence>
<comment type="function">
    <text evidence="2 27">NQR complex catalyzes the reduction of ubiquinone-1 to ubiquinol by two successive reactions, coupled with the transport of Na(+) ions from the cytoplasm to the periplasm. The first step is catalyzed by NqrF, which accepts electrons from NADH and reduces ubiquinone-1 to ubisemiquinone by a one-electron transfer pathway.</text>
</comment>
<dbReference type="GO" id="GO:0016655">
    <property type="term" value="F:oxidoreductase activity, acting on NAD(P)H, quinone or similar compound as acceptor"/>
    <property type="evidence" value="ECO:0007669"/>
    <property type="project" value="InterPro"/>
</dbReference>
<dbReference type="Gene3D" id="3.10.20.30">
    <property type="match status" value="1"/>
</dbReference>
<dbReference type="GO" id="GO:0009055">
    <property type="term" value="F:electron transfer activity"/>
    <property type="evidence" value="ECO:0007669"/>
    <property type="project" value="UniProtKB-UniRule"/>
</dbReference>
<dbReference type="Pfam" id="PF00111">
    <property type="entry name" value="Fer2"/>
    <property type="match status" value="1"/>
</dbReference>
<sequence>MLYFLSILVFSGVIFILVSVLLFVESKVTSKGEFEITINDNTDEPIKISGNPSLLSALSQKEIFLPSACGGSGSCGMCKCEVTDGGGSILPTELAHLTRKDKLAGKRLSCQLKIKNNLKIKVPESIFGIKKVDATVISNNNVATFIKELVIKPEIPIDFKAGAYVQIDVPEYDLTFKDFHIESKYVSEWKKYNFLELTAKGIKQGFRAYSLANPPHDNEIMMMNVRIATPPPGTEGIPPGFGSSYVFGLKPGDKLTVSGPYGDFMAKETDNEMCFVGGGAGMAPLRSHILHQLDGIHTKRNISFWYGARSLKEMFYDDVFKGLEQRHDNFAYHVALSSPDEEDRWTGMTGFIHTHLCESYLCKHEDPTQIEYYLCGPPPMINAIINMLYDLGVEDDMIFFDKF</sequence>
<dbReference type="InterPro" id="IPR001041">
    <property type="entry name" value="2Fe-2S_ferredoxin-type"/>
</dbReference>
<feature type="transmembrane region" description="Helical" evidence="27">
    <location>
        <begin position="6"/>
        <end position="24"/>
    </location>
</feature>
<evidence type="ECO:0000256" key="19">
    <source>
        <dbReference type="ARBA" id="ARBA00023053"/>
    </source>
</evidence>
<evidence type="ECO:0000259" key="28">
    <source>
        <dbReference type="PROSITE" id="PS51085"/>
    </source>
</evidence>
<evidence type="ECO:0000256" key="18">
    <source>
        <dbReference type="ARBA" id="ARBA00023027"/>
    </source>
</evidence>
<keyword evidence="17 27" id="KW-0411">Iron-sulfur</keyword>
<keyword evidence="27" id="KW-0812">Transmembrane</keyword>
<comment type="subcellular location">
    <subcellularLocation>
        <location evidence="3">Cell inner membrane</location>
    </subcellularLocation>
    <subcellularLocation>
        <location evidence="27">Cell membrane</location>
        <topology evidence="27">Single-pass membrane protein</topology>
    </subcellularLocation>
</comment>
<evidence type="ECO:0000256" key="13">
    <source>
        <dbReference type="ARBA" id="ARBA00022723"/>
    </source>
</evidence>
<evidence type="ECO:0000256" key="14">
    <source>
        <dbReference type="ARBA" id="ARBA00022827"/>
    </source>
</evidence>
<dbReference type="Proteomes" id="UP000199608">
    <property type="component" value="Unassembled WGS sequence"/>
</dbReference>
<dbReference type="Gene3D" id="2.40.30.10">
    <property type="entry name" value="Translation factors"/>
    <property type="match status" value="1"/>
</dbReference>
<dbReference type="InterPro" id="IPR012675">
    <property type="entry name" value="Beta-grasp_dom_sf"/>
</dbReference>
<dbReference type="SUPFAM" id="SSF52343">
    <property type="entry name" value="Ferredoxin reductase-like, C-terminal NADP-linked domain"/>
    <property type="match status" value="1"/>
</dbReference>
<evidence type="ECO:0000313" key="31">
    <source>
        <dbReference type="Proteomes" id="UP000199608"/>
    </source>
</evidence>
<evidence type="ECO:0000256" key="7">
    <source>
        <dbReference type="ARBA" id="ARBA00019729"/>
    </source>
</evidence>
<dbReference type="EC" id="7.2.1.1" evidence="6 27"/>
<dbReference type="PANTHER" id="PTHR43644:SF1">
    <property type="entry name" value="NAD(P)H-FLAVIN REDUCTASE"/>
    <property type="match status" value="1"/>
</dbReference>
<protein>
    <recommendedName>
        <fullName evidence="7 27">Na(+)-translocating NADH-quinone reductase subunit F</fullName>
        <shortName evidence="27">Na(+)-NQR subunit F</shortName>
        <shortName evidence="27">Na(+)-translocating NQR subunit F</shortName>
        <ecNumber evidence="6 27">7.2.1.1</ecNumber>
    </recommendedName>
    <alternativeName>
        <fullName evidence="25 27">NQR complex subunit F</fullName>
    </alternativeName>
    <alternativeName>
        <fullName evidence="24 27">NQR-1 subunit F</fullName>
    </alternativeName>
</protein>
<keyword evidence="22 27" id="KW-0472">Membrane</keyword>